<dbReference type="EMBL" id="PDNB01000022">
    <property type="protein sequence ID" value="PGH15795.1"/>
    <property type="molecule type" value="Genomic_DNA"/>
</dbReference>
<protein>
    <recommendedName>
        <fullName evidence="4">TauD/TfdA-like domain-containing protein</fullName>
    </recommendedName>
</protein>
<dbReference type="OrthoDB" id="429813at2759"/>
<organism evidence="2 3">
    <name type="scientific">Helicocarpus griseus UAMH5409</name>
    <dbReference type="NCBI Taxonomy" id="1447875"/>
    <lineage>
        <taxon>Eukaryota</taxon>
        <taxon>Fungi</taxon>
        <taxon>Dikarya</taxon>
        <taxon>Ascomycota</taxon>
        <taxon>Pezizomycotina</taxon>
        <taxon>Eurotiomycetes</taxon>
        <taxon>Eurotiomycetidae</taxon>
        <taxon>Onygenales</taxon>
        <taxon>Ajellomycetaceae</taxon>
        <taxon>Helicocarpus</taxon>
    </lineage>
</organism>
<sequence length="616" mass="69474">MPKDHIDTFAYNTPATLMPETDMASTIKQTNALDPLVQEKLNLDKENSLHIFGLSTSYYAAEDGNSGITVSIENKSDIVVEKVREPDNTQSVTSDEKMREPVLYGPKTSEEVSNGIVSILERYRMAPKERAHEPWEAKTKFANLIKEHIECGETIPMVLPAFPFKSPNKTFKVLGFLPDKGEEVALAHLNGLCKLIEDEYRKGARVDIVSDGLMYNGITDKQVWTYGQALRKLAADTGCSNINFVRLVHLLGESEMGEPLSEEQYLKDAPYFRTQLHERNIPENFDVSAYIAKDPDTILTYRGYIKFLEKDLDDNGINDGTMSKRQIKKRHEETARNMIARGRAFAIAIAKRFDKSVRLSIHPSTESTKISIAITPNKNGMIMTPWHSSLVRAVDGSIHMAHAGSVPALTHELIFENGRPSYFREKSSLYDWAGVDIDIHYTYPSGIIISPRNKTCKHQFSRVDMRKVRALAELCSPVVLRGWLDTPNQSCCFETDIETRICRHGNIRVVDCCDGTTQTTPAMNGIPRGQPEADRYEANKPKELSSEGDIKHATVPLLQNGHAEIKAEAPRIKRPPTNQQNRRQTEERLSSNMPKPPKSHLSWKVMKDWSDMCIVS</sequence>
<evidence type="ECO:0000313" key="3">
    <source>
        <dbReference type="Proteomes" id="UP000223968"/>
    </source>
</evidence>
<keyword evidence="3" id="KW-1185">Reference proteome</keyword>
<reference evidence="2 3" key="1">
    <citation type="submission" date="2017-10" db="EMBL/GenBank/DDBJ databases">
        <title>Comparative genomics in systemic dimorphic fungi from Ajellomycetaceae.</title>
        <authorList>
            <person name="Munoz J.F."/>
            <person name="Mcewen J.G."/>
            <person name="Clay O.K."/>
            <person name="Cuomo C.A."/>
        </authorList>
    </citation>
    <scope>NUCLEOTIDE SEQUENCE [LARGE SCALE GENOMIC DNA]</scope>
    <source>
        <strain evidence="2 3">UAMH5409</strain>
    </source>
</reference>
<name>A0A2B7Y3L2_9EURO</name>
<dbReference type="Proteomes" id="UP000223968">
    <property type="component" value="Unassembled WGS sequence"/>
</dbReference>
<proteinExistence type="predicted"/>
<gene>
    <name evidence="2" type="ORF">AJ79_02176</name>
</gene>
<evidence type="ECO:0008006" key="4">
    <source>
        <dbReference type="Google" id="ProtNLM"/>
    </source>
</evidence>
<dbReference type="PANTHER" id="PTHR37285">
    <property type="entry name" value="SPORE WALL MATURATION PROTEIN DIT1"/>
    <property type="match status" value="1"/>
</dbReference>
<comment type="caution">
    <text evidence="2">The sequence shown here is derived from an EMBL/GenBank/DDBJ whole genome shotgun (WGS) entry which is preliminary data.</text>
</comment>
<evidence type="ECO:0000313" key="2">
    <source>
        <dbReference type="EMBL" id="PGH15795.1"/>
    </source>
</evidence>
<evidence type="ECO:0000256" key="1">
    <source>
        <dbReference type="SAM" id="MobiDB-lite"/>
    </source>
</evidence>
<dbReference type="AlphaFoldDB" id="A0A2B7Y3L2"/>
<accession>A0A2B7Y3L2</accession>
<feature type="region of interest" description="Disordered" evidence="1">
    <location>
        <begin position="566"/>
        <end position="601"/>
    </location>
</feature>
<dbReference type="STRING" id="1447875.A0A2B7Y3L2"/>
<dbReference type="InterPro" id="IPR007817">
    <property type="entry name" value="Isocyanide_synthase_DIT1"/>
</dbReference>
<dbReference type="PANTHER" id="PTHR37285:SF5">
    <property type="entry name" value="SPORE WALL MATURATION PROTEIN DIT1"/>
    <property type="match status" value="1"/>
</dbReference>
<dbReference type="Pfam" id="PF05141">
    <property type="entry name" value="DIT1_PvcA"/>
    <property type="match status" value="1"/>
</dbReference>